<organism evidence="1">
    <name type="scientific">marine sediment metagenome</name>
    <dbReference type="NCBI Taxonomy" id="412755"/>
    <lineage>
        <taxon>unclassified sequences</taxon>
        <taxon>metagenomes</taxon>
        <taxon>ecological metagenomes</taxon>
    </lineage>
</organism>
<dbReference type="EMBL" id="LAZR01067669">
    <property type="protein sequence ID" value="KKK51125.1"/>
    <property type="molecule type" value="Genomic_DNA"/>
</dbReference>
<accession>A0A0F8WS07</accession>
<reference evidence="1" key="1">
    <citation type="journal article" date="2015" name="Nature">
        <title>Complex archaea that bridge the gap between prokaryotes and eukaryotes.</title>
        <authorList>
            <person name="Spang A."/>
            <person name="Saw J.H."/>
            <person name="Jorgensen S.L."/>
            <person name="Zaremba-Niedzwiedzka K."/>
            <person name="Martijn J."/>
            <person name="Lind A.E."/>
            <person name="van Eijk R."/>
            <person name="Schleper C."/>
            <person name="Guy L."/>
            <person name="Ettema T.J."/>
        </authorList>
    </citation>
    <scope>NUCLEOTIDE SEQUENCE</scope>
</reference>
<name>A0A0F8WS07_9ZZZZ</name>
<proteinExistence type="predicted"/>
<comment type="caution">
    <text evidence="1">The sequence shown here is derived from an EMBL/GenBank/DDBJ whole genome shotgun (WGS) entry which is preliminary data.</text>
</comment>
<sequence length="38" mass="4547">LDQTQMLKEDVKEFSRQELHIIVLELERQAALNELLPR</sequence>
<protein>
    <submittedName>
        <fullName evidence="1">Uncharacterized protein</fullName>
    </submittedName>
</protein>
<gene>
    <name evidence="1" type="ORF">LCGC14_3118120</name>
</gene>
<dbReference type="AlphaFoldDB" id="A0A0F8WS07"/>
<feature type="non-terminal residue" evidence="1">
    <location>
        <position position="1"/>
    </location>
</feature>
<evidence type="ECO:0000313" key="1">
    <source>
        <dbReference type="EMBL" id="KKK51125.1"/>
    </source>
</evidence>